<keyword evidence="4 6" id="KW-0862">Zinc</keyword>
<dbReference type="InterPro" id="IPR016193">
    <property type="entry name" value="Cytidine_deaminase-like"/>
</dbReference>
<evidence type="ECO:0000259" key="7">
    <source>
        <dbReference type="PROSITE" id="PS51747"/>
    </source>
</evidence>
<evidence type="ECO:0000256" key="1">
    <source>
        <dbReference type="ARBA" id="ARBA00022694"/>
    </source>
</evidence>
<evidence type="ECO:0000313" key="9">
    <source>
        <dbReference type="Proteomes" id="UP000824189"/>
    </source>
</evidence>
<reference evidence="8" key="2">
    <citation type="submission" date="2021-04" db="EMBL/GenBank/DDBJ databases">
        <authorList>
            <person name="Gilroy R."/>
        </authorList>
    </citation>
    <scope>NUCLEOTIDE SEQUENCE</scope>
    <source>
        <strain evidence="8">4376</strain>
    </source>
</reference>
<proteinExistence type="inferred from homology"/>
<feature type="binding site" evidence="6">
    <location>
        <position position="98"/>
    </location>
    <ligand>
        <name>Zn(2+)</name>
        <dbReference type="ChEBI" id="CHEBI:29105"/>
        <note>catalytic</note>
    </ligand>
</feature>
<feature type="binding site" evidence="6">
    <location>
        <position position="67"/>
    </location>
    <ligand>
        <name>Zn(2+)</name>
        <dbReference type="ChEBI" id="CHEBI:29105"/>
        <note>catalytic</note>
    </ligand>
</feature>
<reference evidence="8" key="1">
    <citation type="journal article" date="2021" name="PeerJ">
        <title>Extensive microbial diversity within the chicken gut microbiome revealed by metagenomics and culture.</title>
        <authorList>
            <person name="Gilroy R."/>
            <person name="Ravi A."/>
            <person name="Getino M."/>
            <person name="Pursley I."/>
            <person name="Horton D.L."/>
            <person name="Alikhan N.F."/>
            <person name="Baker D."/>
            <person name="Gharbi K."/>
            <person name="Hall N."/>
            <person name="Watson M."/>
            <person name="Adriaenssens E.M."/>
            <person name="Foster-Nyarko E."/>
            <person name="Jarju S."/>
            <person name="Secka A."/>
            <person name="Antonio M."/>
            <person name="Oren A."/>
            <person name="Chaudhuri R.R."/>
            <person name="La Ragione R."/>
            <person name="Hildebrand F."/>
            <person name="Pallen M.J."/>
        </authorList>
    </citation>
    <scope>NUCLEOTIDE SEQUENCE</scope>
    <source>
        <strain evidence="8">4376</strain>
    </source>
</reference>
<evidence type="ECO:0000256" key="2">
    <source>
        <dbReference type="ARBA" id="ARBA00022723"/>
    </source>
</evidence>
<dbReference type="EC" id="3.5.4.33" evidence="6"/>
<dbReference type="GO" id="GO:0008270">
    <property type="term" value="F:zinc ion binding"/>
    <property type="evidence" value="ECO:0007669"/>
    <property type="project" value="UniProtKB-UniRule"/>
</dbReference>
<dbReference type="InterPro" id="IPR002125">
    <property type="entry name" value="CMP_dCMP_dom"/>
</dbReference>
<comment type="caution">
    <text evidence="8">The sequence shown here is derived from an EMBL/GenBank/DDBJ whole genome shotgun (WGS) entry which is preliminary data.</text>
</comment>
<dbReference type="Proteomes" id="UP000824189">
    <property type="component" value="Unassembled WGS sequence"/>
</dbReference>
<gene>
    <name evidence="6" type="primary">tadA</name>
    <name evidence="8" type="ORF">H9867_09300</name>
</gene>
<dbReference type="InterPro" id="IPR028883">
    <property type="entry name" value="tRNA_aden_deaminase"/>
</dbReference>
<sequence length="164" mass="16787">MRRALELAGTAGEDVPVGAVVVAPGGDVGGAAGGAGAAGGTGGAGELGREVGAGVNSREATGDPTAHAEVLAIREAVGKVGDSWRLEDCTLYVTLEPCAMCAGAAVAARVGRIVFGAYEPKTGACGSIWDIPRESPWHWVQVRGGVLEDECSEMLRSFFRPHRR</sequence>
<keyword evidence="1 6" id="KW-0819">tRNA processing</keyword>
<dbReference type="EMBL" id="DXFZ01000110">
    <property type="protein sequence ID" value="HIW96654.1"/>
    <property type="molecule type" value="Genomic_DNA"/>
</dbReference>
<feature type="active site" description="Proton donor" evidence="6">
    <location>
        <position position="69"/>
    </location>
</feature>
<dbReference type="GO" id="GO:0002100">
    <property type="term" value="P:tRNA wobble adenosine to inosine editing"/>
    <property type="evidence" value="ECO:0007669"/>
    <property type="project" value="UniProtKB-UniRule"/>
</dbReference>
<evidence type="ECO:0000256" key="5">
    <source>
        <dbReference type="ARBA" id="ARBA00048045"/>
    </source>
</evidence>
<keyword evidence="2 6" id="KW-0479">Metal-binding</keyword>
<dbReference type="CDD" id="cd01285">
    <property type="entry name" value="nucleoside_deaminase"/>
    <property type="match status" value="1"/>
</dbReference>
<feature type="binding site" evidence="6">
    <location>
        <position position="101"/>
    </location>
    <ligand>
        <name>Zn(2+)</name>
        <dbReference type="ChEBI" id="CHEBI:29105"/>
        <note>catalytic</note>
    </ligand>
</feature>
<evidence type="ECO:0000256" key="3">
    <source>
        <dbReference type="ARBA" id="ARBA00022801"/>
    </source>
</evidence>
<name>A0A9D1RZH4_9CORY</name>
<evidence type="ECO:0000313" key="8">
    <source>
        <dbReference type="EMBL" id="HIW96654.1"/>
    </source>
</evidence>
<keyword evidence="3 6" id="KW-0378">Hydrolase</keyword>
<dbReference type="SUPFAM" id="SSF53927">
    <property type="entry name" value="Cytidine deaminase-like"/>
    <property type="match status" value="1"/>
</dbReference>
<comment type="function">
    <text evidence="6">Catalyzes the deamination of adenosine to inosine at the wobble position 34 of tRNA(Arg2).</text>
</comment>
<dbReference type="PANTHER" id="PTHR11079">
    <property type="entry name" value="CYTOSINE DEAMINASE FAMILY MEMBER"/>
    <property type="match status" value="1"/>
</dbReference>
<comment type="cofactor">
    <cofactor evidence="6">
        <name>Zn(2+)</name>
        <dbReference type="ChEBI" id="CHEBI:29105"/>
    </cofactor>
    <text evidence="6">Binds 1 zinc ion per subunit.</text>
</comment>
<evidence type="ECO:0000256" key="6">
    <source>
        <dbReference type="HAMAP-Rule" id="MF_00972"/>
    </source>
</evidence>
<comment type="subunit">
    <text evidence="6">Homodimer.</text>
</comment>
<protein>
    <recommendedName>
        <fullName evidence="6">tRNA-specific adenosine deaminase</fullName>
        <ecNumber evidence="6">3.5.4.33</ecNumber>
    </recommendedName>
</protein>
<evidence type="ECO:0000256" key="4">
    <source>
        <dbReference type="ARBA" id="ARBA00022833"/>
    </source>
</evidence>
<feature type="domain" description="CMP/dCMP-type deaminase" evidence="7">
    <location>
        <begin position="1"/>
        <end position="128"/>
    </location>
</feature>
<dbReference type="PANTHER" id="PTHR11079:SF202">
    <property type="entry name" value="TRNA-SPECIFIC ADENOSINE DEAMINASE"/>
    <property type="match status" value="1"/>
</dbReference>
<dbReference type="PROSITE" id="PS51747">
    <property type="entry name" value="CYT_DCMP_DEAMINASES_2"/>
    <property type="match status" value="1"/>
</dbReference>
<comment type="similarity">
    <text evidence="6">Belongs to the cytidine and deoxycytidylate deaminase family.</text>
</comment>
<dbReference type="Pfam" id="PF00383">
    <property type="entry name" value="dCMP_cyt_deam_1"/>
    <property type="match status" value="1"/>
</dbReference>
<organism evidence="8 9">
    <name type="scientific">Candidatus Corynebacterium gallistercoris</name>
    <dbReference type="NCBI Taxonomy" id="2838530"/>
    <lineage>
        <taxon>Bacteria</taxon>
        <taxon>Bacillati</taxon>
        <taxon>Actinomycetota</taxon>
        <taxon>Actinomycetes</taxon>
        <taxon>Mycobacteriales</taxon>
        <taxon>Corynebacteriaceae</taxon>
        <taxon>Corynebacterium</taxon>
    </lineage>
</organism>
<dbReference type="AlphaFoldDB" id="A0A9D1RZH4"/>
<comment type="catalytic activity">
    <reaction evidence="5 6">
        <text>adenosine(34) in tRNA + H2O + H(+) = inosine(34) in tRNA + NH4(+)</text>
        <dbReference type="Rhea" id="RHEA:43168"/>
        <dbReference type="Rhea" id="RHEA-COMP:10373"/>
        <dbReference type="Rhea" id="RHEA-COMP:10374"/>
        <dbReference type="ChEBI" id="CHEBI:15377"/>
        <dbReference type="ChEBI" id="CHEBI:15378"/>
        <dbReference type="ChEBI" id="CHEBI:28938"/>
        <dbReference type="ChEBI" id="CHEBI:74411"/>
        <dbReference type="ChEBI" id="CHEBI:82852"/>
        <dbReference type="EC" id="3.5.4.33"/>
    </reaction>
</comment>
<dbReference type="HAMAP" id="MF_00972">
    <property type="entry name" value="tRNA_aden_deaminase"/>
    <property type="match status" value="1"/>
</dbReference>
<dbReference type="Gene3D" id="3.40.140.10">
    <property type="entry name" value="Cytidine Deaminase, domain 2"/>
    <property type="match status" value="1"/>
</dbReference>
<dbReference type="GO" id="GO:0052717">
    <property type="term" value="F:tRNA-specific adenosine-34 deaminase activity"/>
    <property type="evidence" value="ECO:0007669"/>
    <property type="project" value="UniProtKB-UniRule"/>
</dbReference>
<accession>A0A9D1RZH4</accession>